<keyword evidence="1" id="KW-0472">Membrane</keyword>
<reference evidence="2 3" key="1">
    <citation type="submission" date="2016-08" db="EMBL/GenBank/DDBJ databases">
        <authorList>
            <consortium name="Lentinula edodes genome sequencing consortium"/>
            <person name="Sakamoto Y."/>
            <person name="Nakade K."/>
            <person name="Sato S."/>
            <person name="Yoshida Y."/>
            <person name="Miyazaki K."/>
            <person name="Natsume S."/>
            <person name="Konno N."/>
        </authorList>
    </citation>
    <scope>NUCLEOTIDE SEQUENCE [LARGE SCALE GENOMIC DNA]</scope>
    <source>
        <strain evidence="2 3">NBRC 111202</strain>
    </source>
</reference>
<accession>A0A1Q3E7G4</accession>
<feature type="transmembrane region" description="Helical" evidence="1">
    <location>
        <begin position="53"/>
        <end position="75"/>
    </location>
</feature>
<protein>
    <submittedName>
        <fullName evidence="2">Uncharacterized protein</fullName>
    </submittedName>
</protein>
<evidence type="ECO:0000256" key="1">
    <source>
        <dbReference type="SAM" id="Phobius"/>
    </source>
</evidence>
<feature type="transmembrane region" description="Helical" evidence="1">
    <location>
        <begin position="133"/>
        <end position="155"/>
    </location>
</feature>
<evidence type="ECO:0000313" key="2">
    <source>
        <dbReference type="EMBL" id="GAW03173.1"/>
    </source>
</evidence>
<name>A0A1Q3E7G4_LENED</name>
<gene>
    <name evidence="2" type="ORF">LENED_004874</name>
</gene>
<organism evidence="2 3">
    <name type="scientific">Lentinula edodes</name>
    <name type="common">Shiitake mushroom</name>
    <name type="synonym">Lentinus edodes</name>
    <dbReference type="NCBI Taxonomy" id="5353"/>
    <lineage>
        <taxon>Eukaryota</taxon>
        <taxon>Fungi</taxon>
        <taxon>Dikarya</taxon>
        <taxon>Basidiomycota</taxon>
        <taxon>Agaricomycotina</taxon>
        <taxon>Agaricomycetes</taxon>
        <taxon>Agaricomycetidae</taxon>
        <taxon>Agaricales</taxon>
        <taxon>Marasmiineae</taxon>
        <taxon>Omphalotaceae</taxon>
        <taxon>Lentinula</taxon>
    </lineage>
</organism>
<dbReference type="AlphaFoldDB" id="A0A1Q3E7G4"/>
<keyword evidence="1" id="KW-0812">Transmembrane</keyword>
<dbReference type="EMBL" id="BDGU01000134">
    <property type="protein sequence ID" value="GAW03173.1"/>
    <property type="molecule type" value="Genomic_DNA"/>
</dbReference>
<evidence type="ECO:0000313" key="3">
    <source>
        <dbReference type="Proteomes" id="UP000188533"/>
    </source>
</evidence>
<reference evidence="2 3" key="2">
    <citation type="submission" date="2017-02" db="EMBL/GenBank/DDBJ databases">
        <title>A genome survey and senescence transcriptome analysis in Lentinula edodes.</title>
        <authorList>
            <person name="Sakamoto Y."/>
            <person name="Nakade K."/>
            <person name="Sato S."/>
            <person name="Yoshida Y."/>
            <person name="Miyazaki K."/>
            <person name="Natsume S."/>
            <person name="Konno N."/>
        </authorList>
    </citation>
    <scope>NUCLEOTIDE SEQUENCE [LARGE SCALE GENOMIC DNA]</scope>
    <source>
        <strain evidence="2 3">NBRC 111202</strain>
    </source>
</reference>
<feature type="transmembrane region" description="Helical" evidence="1">
    <location>
        <begin position="100"/>
        <end position="121"/>
    </location>
</feature>
<feature type="transmembrane region" description="Helical" evidence="1">
    <location>
        <begin position="20"/>
        <end position="41"/>
    </location>
</feature>
<comment type="caution">
    <text evidence="2">The sequence shown here is derived from an EMBL/GenBank/DDBJ whole genome shotgun (WGS) entry which is preliminary data.</text>
</comment>
<keyword evidence="1" id="KW-1133">Transmembrane helix</keyword>
<feature type="transmembrane region" description="Helical" evidence="1">
    <location>
        <begin position="175"/>
        <end position="196"/>
    </location>
</feature>
<dbReference type="Proteomes" id="UP000188533">
    <property type="component" value="Unassembled WGS sequence"/>
</dbReference>
<proteinExistence type="predicted"/>
<sequence length="360" mass="40016">MSSSTIDLPLERSLYVGNFIRGILYGIELFTFAQAAHTILSQPPQSNHRGQTFYVYYGAVLIMMVTIAVITDALWGEYMWIDHRDVSGGPLAYFEATTSMWMNVLGSAADATANIMGDGLLLYRCYMIWGSNLWVVAFPCCIYLASSVLVVITVVESALPGAFLLNGTAANFGVPWVSLSVSLNVILTAMICGRLLMMRRMNNPTSDAFAYVWGMFCSLSPQLIILRVAMGHGWSRDTVQEVSGQIVFAHSQSITEHGESQSTQVGMPILRDQSSIVLAEGWRNVKEKDLNFRRPIAIIWDYDTPAADQQETYLMLHIGTNTNRGALARVSEHKEVLIAKSMQAIGFSPEKRAQLKWHQL</sequence>
<keyword evidence="3" id="KW-1185">Reference proteome</keyword>
<feature type="transmembrane region" description="Helical" evidence="1">
    <location>
        <begin position="208"/>
        <end position="230"/>
    </location>
</feature>